<evidence type="ECO:0000256" key="4">
    <source>
        <dbReference type="ARBA" id="ARBA00023125"/>
    </source>
</evidence>
<dbReference type="Gene3D" id="6.10.250.690">
    <property type="match status" value="1"/>
</dbReference>
<dbReference type="PROSITE" id="PS50110">
    <property type="entry name" value="RESPONSE_REGULATORY"/>
    <property type="match status" value="1"/>
</dbReference>
<dbReference type="KEGG" id="abra:BN85306500"/>
<evidence type="ECO:0000313" key="11">
    <source>
        <dbReference type="Proteomes" id="UP000032737"/>
    </source>
</evidence>
<feature type="domain" description="Response regulatory" evidence="8">
    <location>
        <begin position="1"/>
        <end position="117"/>
    </location>
</feature>
<dbReference type="InterPro" id="IPR001867">
    <property type="entry name" value="OmpR/PhoB-type_DNA-bd"/>
</dbReference>
<evidence type="ECO:0000256" key="2">
    <source>
        <dbReference type="ARBA" id="ARBA00023012"/>
    </source>
</evidence>
<dbReference type="GO" id="GO:0000976">
    <property type="term" value="F:transcription cis-regulatory region binding"/>
    <property type="evidence" value="ECO:0007669"/>
    <property type="project" value="TreeGrafter"/>
</dbReference>
<dbReference type="SUPFAM" id="SSF52172">
    <property type="entry name" value="CheY-like"/>
    <property type="match status" value="1"/>
</dbReference>
<keyword evidence="4 7" id="KW-0238">DNA-binding</keyword>
<dbReference type="RefSeq" id="WP_030004531.1">
    <property type="nucleotide sequence ID" value="NC_022549.1"/>
</dbReference>
<keyword evidence="5" id="KW-0804">Transcription</keyword>
<sequence>MIYFIEDDKSIAYVIKKTLENASYQYQWFSESKAFYEALENQKPNLILLDLMLGEENGLDLLMDLKKNPRNSDIPIIIISALSSEMDVVTGLDLGADDYIKKPFGVLELLSRINNKLRHLKENELKYHDLVLKLDKRMALLNEQTLNLTYKEFEIVKILVEKRDQAVSRQVLLNQVWGLDLALETRTIDMHIKSIRQKMSDIGSKTQIISVRSIGYRLTHE</sequence>
<dbReference type="GO" id="GO:0005829">
    <property type="term" value="C:cytosol"/>
    <property type="evidence" value="ECO:0007669"/>
    <property type="project" value="TreeGrafter"/>
</dbReference>
<dbReference type="CDD" id="cd17574">
    <property type="entry name" value="REC_OmpR"/>
    <property type="match status" value="1"/>
</dbReference>
<dbReference type="Pfam" id="PF00486">
    <property type="entry name" value="Trans_reg_C"/>
    <property type="match status" value="1"/>
</dbReference>
<name>U4KN67_9MOLU</name>
<proteinExistence type="predicted"/>
<dbReference type="PANTHER" id="PTHR48111">
    <property type="entry name" value="REGULATOR OF RPOS"/>
    <property type="match status" value="1"/>
</dbReference>
<feature type="domain" description="OmpR/PhoB-type" evidence="9">
    <location>
        <begin position="122"/>
        <end position="220"/>
    </location>
</feature>
<dbReference type="PROSITE" id="PS51755">
    <property type="entry name" value="OMPR_PHOB"/>
    <property type="match status" value="1"/>
</dbReference>
<evidence type="ECO:0000256" key="7">
    <source>
        <dbReference type="PROSITE-ProRule" id="PRU01091"/>
    </source>
</evidence>
<feature type="DNA-binding region" description="OmpR/PhoB-type" evidence="7">
    <location>
        <begin position="122"/>
        <end position="220"/>
    </location>
</feature>
<evidence type="ECO:0000259" key="9">
    <source>
        <dbReference type="PROSITE" id="PS51755"/>
    </source>
</evidence>
<dbReference type="STRING" id="61635.BN85306500"/>
<dbReference type="Pfam" id="PF00072">
    <property type="entry name" value="Response_reg"/>
    <property type="match status" value="1"/>
</dbReference>
<evidence type="ECO:0000259" key="8">
    <source>
        <dbReference type="PROSITE" id="PS50110"/>
    </source>
</evidence>
<organism evidence="10 11">
    <name type="scientific">Acholeplasma brassicae</name>
    <dbReference type="NCBI Taxonomy" id="61635"/>
    <lineage>
        <taxon>Bacteria</taxon>
        <taxon>Bacillati</taxon>
        <taxon>Mycoplasmatota</taxon>
        <taxon>Mollicutes</taxon>
        <taxon>Acholeplasmatales</taxon>
        <taxon>Acholeplasmataceae</taxon>
        <taxon>Acholeplasma</taxon>
    </lineage>
</organism>
<dbReference type="SMART" id="SM00448">
    <property type="entry name" value="REC"/>
    <property type="match status" value="1"/>
</dbReference>
<keyword evidence="1 6" id="KW-0597">Phosphoprotein</keyword>
<evidence type="ECO:0000256" key="3">
    <source>
        <dbReference type="ARBA" id="ARBA00023015"/>
    </source>
</evidence>
<dbReference type="Proteomes" id="UP000032737">
    <property type="component" value="Chromosome"/>
</dbReference>
<dbReference type="InterPro" id="IPR036388">
    <property type="entry name" value="WH-like_DNA-bd_sf"/>
</dbReference>
<dbReference type="Gene3D" id="1.10.10.10">
    <property type="entry name" value="Winged helix-like DNA-binding domain superfamily/Winged helix DNA-binding domain"/>
    <property type="match status" value="1"/>
</dbReference>
<keyword evidence="2" id="KW-0902">Two-component regulatory system</keyword>
<protein>
    <submittedName>
        <fullName evidence="10">Two-component system, response regulator similar to phosphate regulon response regulator PhoB</fullName>
    </submittedName>
</protein>
<evidence type="ECO:0000256" key="6">
    <source>
        <dbReference type="PROSITE-ProRule" id="PRU00169"/>
    </source>
</evidence>
<dbReference type="HOGENOM" id="CLU_000445_30_3_14"/>
<evidence type="ECO:0000256" key="5">
    <source>
        <dbReference type="ARBA" id="ARBA00023163"/>
    </source>
</evidence>
<dbReference type="InterPro" id="IPR039420">
    <property type="entry name" value="WalR-like"/>
</dbReference>
<dbReference type="OrthoDB" id="9792810at2"/>
<dbReference type="AlphaFoldDB" id="U4KN67"/>
<dbReference type="CDD" id="cd00383">
    <property type="entry name" value="trans_reg_C"/>
    <property type="match status" value="1"/>
</dbReference>
<keyword evidence="11" id="KW-1185">Reference proteome</keyword>
<evidence type="ECO:0000313" key="10">
    <source>
        <dbReference type="EMBL" id="CCV65671.1"/>
    </source>
</evidence>
<evidence type="ECO:0000256" key="1">
    <source>
        <dbReference type="ARBA" id="ARBA00022553"/>
    </source>
</evidence>
<reference evidence="10 11" key="1">
    <citation type="journal article" date="2013" name="J. Mol. Microbiol. Biotechnol.">
        <title>Analysis of the Complete Genomes of Acholeplasma brassicae , A. palmae and A. laidlawii and Their Comparison to the Obligate Parasites from ' Candidatus Phytoplasma'.</title>
        <authorList>
            <person name="Kube M."/>
            <person name="Siewert C."/>
            <person name="Migdoll A.M."/>
            <person name="Duduk B."/>
            <person name="Holz S."/>
            <person name="Rabus R."/>
            <person name="Seemuller E."/>
            <person name="Mitrovic J."/>
            <person name="Muller I."/>
            <person name="Buttner C."/>
            <person name="Reinhardt R."/>
        </authorList>
    </citation>
    <scope>NUCLEOTIDE SEQUENCE [LARGE SCALE GENOMIC DNA]</scope>
    <source>
        <strain evidence="11">0502</strain>
    </source>
</reference>
<feature type="modified residue" description="4-aspartylphosphate" evidence="6">
    <location>
        <position position="50"/>
    </location>
</feature>
<accession>U4KN67</accession>
<gene>
    <name evidence="10" type="ORF">BN85306500</name>
</gene>
<dbReference type="Gene3D" id="3.40.50.2300">
    <property type="match status" value="1"/>
</dbReference>
<dbReference type="PANTHER" id="PTHR48111:SF1">
    <property type="entry name" value="TWO-COMPONENT RESPONSE REGULATOR ORR33"/>
    <property type="match status" value="1"/>
</dbReference>
<dbReference type="EMBL" id="FO681348">
    <property type="protein sequence ID" value="CCV65671.1"/>
    <property type="molecule type" value="Genomic_DNA"/>
</dbReference>
<dbReference type="InterPro" id="IPR001789">
    <property type="entry name" value="Sig_transdc_resp-reg_receiver"/>
</dbReference>
<dbReference type="GO" id="GO:0000156">
    <property type="term" value="F:phosphorelay response regulator activity"/>
    <property type="evidence" value="ECO:0007669"/>
    <property type="project" value="TreeGrafter"/>
</dbReference>
<dbReference type="GO" id="GO:0006355">
    <property type="term" value="P:regulation of DNA-templated transcription"/>
    <property type="evidence" value="ECO:0007669"/>
    <property type="project" value="InterPro"/>
</dbReference>
<keyword evidence="3" id="KW-0805">Transcription regulation</keyword>
<dbReference type="InterPro" id="IPR011006">
    <property type="entry name" value="CheY-like_superfamily"/>
</dbReference>
<dbReference type="SMART" id="SM00862">
    <property type="entry name" value="Trans_reg_C"/>
    <property type="match status" value="1"/>
</dbReference>
<dbReference type="GO" id="GO:0032993">
    <property type="term" value="C:protein-DNA complex"/>
    <property type="evidence" value="ECO:0007669"/>
    <property type="project" value="TreeGrafter"/>
</dbReference>